<evidence type="ECO:0000259" key="6">
    <source>
        <dbReference type="Pfam" id="PF00703"/>
    </source>
</evidence>
<dbReference type="SUPFAM" id="SSF49303">
    <property type="entry name" value="beta-Galactosidase/glucuronidase domain"/>
    <property type="match status" value="1"/>
</dbReference>
<feature type="domain" description="Glycosyl hydrolases family 2 sugar binding" evidence="8">
    <location>
        <begin position="50"/>
        <end position="218"/>
    </location>
</feature>
<dbReference type="Proteomes" id="UP000815846">
    <property type="component" value="Unassembled WGS sequence"/>
</dbReference>
<reference evidence="9 10" key="1">
    <citation type="submission" date="2019-08" db="EMBL/GenBank/DDBJ databases">
        <title>Microbe sample from Colwellia echini.</title>
        <authorList>
            <person name="Christiansen L."/>
            <person name="Pathiraja D."/>
            <person name="Schultz-Johansen M."/>
            <person name="Choi I.-G."/>
            <person name="Stougaard P."/>
        </authorList>
    </citation>
    <scope>NUCLEOTIDE SEQUENCE [LARGE SCALE GENOMIC DNA]</scope>
    <source>
        <strain evidence="9 10">A3</strain>
    </source>
</reference>
<evidence type="ECO:0000259" key="7">
    <source>
        <dbReference type="Pfam" id="PF02836"/>
    </source>
</evidence>
<dbReference type="EMBL" id="PJAI02000002">
    <property type="protein sequence ID" value="TYK66873.1"/>
    <property type="molecule type" value="Genomic_DNA"/>
</dbReference>
<organism evidence="9 10">
    <name type="scientific">Colwellia echini</name>
    <dbReference type="NCBI Taxonomy" id="1982103"/>
    <lineage>
        <taxon>Bacteria</taxon>
        <taxon>Pseudomonadati</taxon>
        <taxon>Pseudomonadota</taxon>
        <taxon>Gammaproteobacteria</taxon>
        <taxon>Alteromonadales</taxon>
        <taxon>Colwelliaceae</taxon>
        <taxon>Colwellia</taxon>
    </lineage>
</organism>
<dbReference type="InterPro" id="IPR006101">
    <property type="entry name" value="Glyco_hydro_2"/>
</dbReference>
<evidence type="ECO:0000256" key="1">
    <source>
        <dbReference type="ARBA" id="ARBA00007401"/>
    </source>
</evidence>
<dbReference type="Pfam" id="PF00703">
    <property type="entry name" value="Glyco_hydro_2"/>
    <property type="match status" value="1"/>
</dbReference>
<dbReference type="InterPro" id="IPR006102">
    <property type="entry name" value="Ig-like_GH2"/>
</dbReference>
<dbReference type="PANTHER" id="PTHR10066">
    <property type="entry name" value="BETA-GLUCURONIDASE"/>
    <property type="match status" value="1"/>
</dbReference>
<evidence type="ECO:0000256" key="4">
    <source>
        <dbReference type="ARBA" id="ARBA00022801"/>
    </source>
</evidence>
<accession>A0ABY3N069</accession>
<dbReference type="Gene3D" id="2.60.120.260">
    <property type="entry name" value="Galactose-binding domain-like"/>
    <property type="match status" value="1"/>
</dbReference>
<name>A0ABY3N069_9GAMM</name>
<feature type="domain" description="Glycoside hydrolase family 2 catalytic" evidence="7">
    <location>
        <begin position="326"/>
        <end position="558"/>
    </location>
</feature>
<comment type="similarity">
    <text evidence="1">Belongs to the glycosyl hydrolase 2 family.</text>
</comment>
<dbReference type="InterPro" id="IPR006103">
    <property type="entry name" value="Glyco_hydro_2_cat"/>
</dbReference>
<dbReference type="EC" id="3.2.1.31" evidence="2"/>
<dbReference type="InterPro" id="IPR017853">
    <property type="entry name" value="GH"/>
</dbReference>
<comment type="caution">
    <text evidence="9">The sequence shown here is derived from an EMBL/GenBank/DDBJ whole genome shotgun (WGS) entry which is preliminary data.</text>
</comment>
<dbReference type="Gene3D" id="2.60.40.10">
    <property type="entry name" value="Immunoglobulins"/>
    <property type="match status" value="1"/>
</dbReference>
<dbReference type="InterPro" id="IPR013783">
    <property type="entry name" value="Ig-like_fold"/>
</dbReference>
<keyword evidence="5" id="KW-0326">Glycosidase</keyword>
<sequence length="629" mass="72229">MKIKLVSFAIICLACSPIGNTESLKKTEKEPHLSQAYSYIQNPDARPSLSLNGAWSYIIDPYENGYYNHRYQPYDQGYFQNKQMTSPSDLIEYDFSTAETLQVPGDWNTQAKELLFYEGTIWYHRNFQLNKQLNKRYVINFGAVNYAAIVYVNGKKVGRHEGGFTGFQFDISDYTNNGDNFITVKVDNRRERDQVPTVNTDWWNYGGITREVSILELPDSYIANYRLQLSKANQNQITTDIWIDGKLKSTSEKPALVQVSIPELGMKQNGYPDKNGKVNFTFKPNTDVKDENSLQQWSPKNPKLYSVELSYNGEVVNDKVGFRTIETKQDKILLNGKPIFLRGISIHEESPLTDGRAWSEADARILLGWAKELGANFVRLAHYPHNETMLKVADELGLLVWSEIPVYWTVMFDDEIVYNKAESQLVEMIRRDFNRVSVALWSVANETPNSESRLAFLTRLIAKAKTLDESRLFTAAMDTHSSSSNGVVIDDPLIEFVDVIGINHYCGWYYSVAEKCAEIVWENPYNKPVMISEFGAGALQGKHGDKDDRWTEEYQANAYKYNLQMLMNIPGIQGVSPWVLKDFRSPRRPLANIQDFWNRKGLLSETGIKKQAWWVLNDFYVNMAIKKDK</sequence>
<dbReference type="InterPro" id="IPR006104">
    <property type="entry name" value="Glyco_hydro_2_N"/>
</dbReference>
<dbReference type="Pfam" id="PF02836">
    <property type="entry name" value="Glyco_hydro_2_C"/>
    <property type="match status" value="1"/>
</dbReference>
<dbReference type="PANTHER" id="PTHR10066:SF67">
    <property type="entry name" value="BETA-GLUCURONIDASE"/>
    <property type="match status" value="1"/>
</dbReference>
<dbReference type="RefSeq" id="WP_101344467.1">
    <property type="nucleotide sequence ID" value="NZ_PJAI02000002.1"/>
</dbReference>
<evidence type="ECO:0000259" key="8">
    <source>
        <dbReference type="Pfam" id="PF02837"/>
    </source>
</evidence>
<feature type="domain" description="Glycoside hydrolase family 2 immunoglobulin-like beta-sandwich" evidence="6">
    <location>
        <begin position="221"/>
        <end position="323"/>
    </location>
</feature>
<evidence type="ECO:0000313" key="9">
    <source>
        <dbReference type="EMBL" id="TYK66873.1"/>
    </source>
</evidence>
<keyword evidence="10" id="KW-1185">Reference proteome</keyword>
<evidence type="ECO:0000256" key="3">
    <source>
        <dbReference type="ARBA" id="ARBA00016205"/>
    </source>
</evidence>
<dbReference type="InterPro" id="IPR036156">
    <property type="entry name" value="Beta-gal/glucu_dom_sf"/>
</dbReference>
<dbReference type="SUPFAM" id="SSF49785">
    <property type="entry name" value="Galactose-binding domain-like"/>
    <property type="match status" value="1"/>
</dbReference>
<evidence type="ECO:0000313" key="10">
    <source>
        <dbReference type="Proteomes" id="UP000815846"/>
    </source>
</evidence>
<evidence type="ECO:0000256" key="5">
    <source>
        <dbReference type="ARBA" id="ARBA00023295"/>
    </source>
</evidence>
<dbReference type="Gene3D" id="3.20.20.80">
    <property type="entry name" value="Glycosidases"/>
    <property type="match status" value="1"/>
</dbReference>
<evidence type="ECO:0000256" key="2">
    <source>
        <dbReference type="ARBA" id="ARBA00012761"/>
    </source>
</evidence>
<dbReference type="PRINTS" id="PR00132">
    <property type="entry name" value="GLHYDRLASE2"/>
</dbReference>
<proteinExistence type="inferred from homology"/>
<dbReference type="InterPro" id="IPR008979">
    <property type="entry name" value="Galactose-bd-like_sf"/>
</dbReference>
<dbReference type="Pfam" id="PF02837">
    <property type="entry name" value="Glyco_hydro_2_N"/>
    <property type="match status" value="1"/>
</dbReference>
<dbReference type="SUPFAM" id="SSF51445">
    <property type="entry name" value="(Trans)glycosidases"/>
    <property type="match status" value="1"/>
</dbReference>
<gene>
    <name evidence="9" type="ORF">CWS31_003565</name>
</gene>
<keyword evidence="4" id="KW-0378">Hydrolase</keyword>
<protein>
    <recommendedName>
        <fullName evidence="3">Beta-glucuronidase</fullName>
        <ecNumber evidence="2">3.2.1.31</ecNumber>
    </recommendedName>
</protein>